<accession>A0AAW6U532</accession>
<dbReference type="Proteomes" id="UP001431776">
    <property type="component" value="Unassembled WGS sequence"/>
</dbReference>
<dbReference type="RefSeq" id="WP_349246418.1">
    <property type="nucleotide sequence ID" value="NZ_JASCXX010000027.1"/>
</dbReference>
<protein>
    <submittedName>
        <fullName evidence="2">Uncharacterized protein</fullName>
    </submittedName>
</protein>
<keyword evidence="3" id="KW-1185">Reference proteome</keyword>
<evidence type="ECO:0000256" key="1">
    <source>
        <dbReference type="SAM" id="MobiDB-lite"/>
    </source>
</evidence>
<reference evidence="2" key="1">
    <citation type="submission" date="2023-05" db="EMBL/GenBank/DDBJ databases">
        <title>Anaerotaeda fermentans gen. nov., sp. nov., a novel anaerobic planctomycete of the new family within the order Sedimentisphaerales isolated from Taman Peninsula, Russia.</title>
        <authorList>
            <person name="Khomyakova M.A."/>
            <person name="Merkel A.Y."/>
            <person name="Slobodkin A.I."/>
        </authorList>
    </citation>
    <scope>NUCLEOTIDE SEQUENCE</scope>
    <source>
        <strain evidence="2">M17dextr</strain>
    </source>
</reference>
<evidence type="ECO:0000313" key="3">
    <source>
        <dbReference type="Proteomes" id="UP001431776"/>
    </source>
</evidence>
<dbReference type="EMBL" id="JASCXX010000027">
    <property type="protein sequence ID" value="MDI6451009.1"/>
    <property type="molecule type" value="Genomic_DNA"/>
</dbReference>
<comment type="caution">
    <text evidence="2">The sequence shown here is derived from an EMBL/GenBank/DDBJ whole genome shotgun (WGS) entry which is preliminary data.</text>
</comment>
<sequence>MSAQAARVDASDGPAARVGLTDGQTEDGALGKEQWVRRHADHMLQCWLRWRTPLGIAPDYAAKLERDLAECYEQPLLRAFIERTY</sequence>
<proteinExistence type="predicted"/>
<gene>
    <name evidence="2" type="ORF">QJ522_18255</name>
</gene>
<feature type="region of interest" description="Disordered" evidence="1">
    <location>
        <begin position="1"/>
        <end position="25"/>
    </location>
</feature>
<evidence type="ECO:0000313" key="2">
    <source>
        <dbReference type="EMBL" id="MDI6451009.1"/>
    </source>
</evidence>
<organism evidence="2 3">
    <name type="scientific">Anaerobaca lacustris</name>
    <dbReference type="NCBI Taxonomy" id="3044600"/>
    <lineage>
        <taxon>Bacteria</taxon>
        <taxon>Pseudomonadati</taxon>
        <taxon>Planctomycetota</taxon>
        <taxon>Phycisphaerae</taxon>
        <taxon>Sedimentisphaerales</taxon>
        <taxon>Anaerobacaceae</taxon>
        <taxon>Anaerobaca</taxon>
    </lineage>
</organism>
<dbReference type="AlphaFoldDB" id="A0AAW6U532"/>
<name>A0AAW6U532_9BACT</name>